<dbReference type="Proteomes" id="UP000460715">
    <property type="component" value="Unassembled WGS sequence"/>
</dbReference>
<dbReference type="AlphaFoldDB" id="A0A845BCS8"/>
<dbReference type="PANTHER" id="PTHR43709">
    <property type="entry name" value="ACONITATE ISOMERASE-RELATED"/>
    <property type="match status" value="1"/>
</dbReference>
<evidence type="ECO:0000313" key="4">
    <source>
        <dbReference type="Proteomes" id="UP000460715"/>
    </source>
</evidence>
<dbReference type="NCBIfam" id="NF033377">
    <property type="entry name" value="OMA_tautomer"/>
    <property type="match status" value="1"/>
</dbReference>
<gene>
    <name evidence="3" type="ORF">E0493_15185</name>
</gene>
<dbReference type="Gene3D" id="3.10.310.10">
    <property type="entry name" value="Diaminopimelate Epimerase, Chain A, domain 1"/>
    <property type="match status" value="2"/>
</dbReference>
<keyword evidence="4" id="KW-1185">Reference proteome</keyword>
<dbReference type="Pfam" id="PF04303">
    <property type="entry name" value="PrpF"/>
    <property type="match status" value="1"/>
</dbReference>
<dbReference type="GO" id="GO:0016853">
    <property type="term" value="F:isomerase activity"/>
    <property type="evidence" value="ECO:0007669"/>
    <property type="project" value="UniProtKB-KW"/>
</dbReference>
<evidence type="ECO:0000313" key="3">
    <source>
        <dbReference type="EMBL" id="MXP64695.1"/>
    </source>
</evidence>
<protein>
    <submittedName>
        <fullName evidence="3">4-oxalomesaconate tautomerase</fullName>
        <ecNumber evidence="3">5.3.2.8</ecNumber>
    </submittedName>
</protein>
<dbReference type="InterPro" id="IPR047687">
    <property type="entry name" value="OMA_tautomer-like"/>
</dbReference>
<accession>A0A845BCS8</accession>
<comment type="similarity">
    <text evidence="1">Belongs to the PrpF family.</text>
</comment>
<proteinExistence type="inferred from homology"/>
<dbReference type="EMBL" id="SNVJ01000013">
    <property type="protein sequence ID" value="MXP64695.1"/>
    <property type="molecule type" value="Genomic_DNA"/>
</dbReference>
<dbReference type="RefSeq" id="WP_160938092.1">
    <property type="nucleotide sequence ID" value="NZ_SNVJ01000013.1"/>
</dbReference>
<dbReference type="OrthoDB" id="9779763at2"/>
<evidence type="ECO:0000256" key="1">
    <source>
        <dbReference type="ARBA" id="ARBA00007673"/>
    </source>
</evidence>
<organism evidence="3 4">
    <name type="scientific">Teichococcus coralli</name>
    <dbReference type="NCBI Taxonomy" id="2545983"/>
    <lineage>
        <taxon>Bacteria</taxon>
        <taxon>Pseudomonadati</taxon>
        <taxon>Pseudomonadota</taxon>
        <taxon>Alphaproteobacteria</taxon>
        <taxon>Acetobacterales</taxon>
        <taxon>Roseomonadaceae</taxon>
        <taxon>Roseomonas</taxon>
    </lineage>
</organism>
<dbReference type="EC" id="5.3.2.8" evidence="3"/>
<dbReference type="PANTHER" id="PTHR43709:SF3">
    <property type="entry name" value="ISOMERASE YBHH-RELATED"/>
    <property type="match status" value="1"/>
</dbReference>
<name>A0A845BCS8_9PROT</name>
<dbReference type="SUPFAM" id="SSF54506">
    <property type="entry name" value="Diaminopimelate epimerase-like"/>
    <property type="match status" value="2"/>
</dbReference>
<dbReference type="InterPro" id="IPR007400">
    <property type="entry name" value="PrpF-like"/>
</dbReference>
<reference evidence="3 4" key="1">
    <citation type="submission" date="2019-03" db="EMBL/GenBank/DDBJ databases">
        <title>Roseomonas sp. a novel Roseomonas species isolated from Sea whip Gorgonian.</title>
        <authorList>
            <person name="Li F."/>
            <person name="Pan X."/>
            <person name="Huang S."/>
            <person name="Li Z."/>
            <person name="Meng B."/>
        </authorList>
    </citation>
    <scope>NUCLEOTIDE SEQUENCE [LARGE SCALE GENOMIC DNA]</scope>
    <source>
        <strain evidence="3 4">M0104</strain>
    </source>
</reference>
<keyword evidence="2 3" id="KW-0413">Isomerase</keyword>
<sequence>MQIRLPCVLMRGGTSRGPFFLASHLPADPARRDAMLLAALGSPHPLQIDGIGGGNSLTSKVAIVGPANEPAADVEYLFAQVATDRGVVDTRPNCGNMLAGVGPFAIEAGLVAPRHPETLVRIRNRNTGALIEAVVQTPDGQVTYDGAAAIAGVPGTAAPVELRFRDVAGSRTGTLFPTGLRQEILDGTAATLIDGAMPMLLLDAAALGTDATLPPEAIEADTALLRRIEALRREAGRRMGLGDVSDSVVPKPALLGPGRDGATLAARYLTPHAVHRAMAVTGGITLAIAARLPGTLAHRLAAPGEGPGEGPGEEAVRIAHPAGLLEIGLSLDGEAVRWASVLRTARRIFEGHLLLPATALPATRPVAAAA</sequence>
<evidence type="ECO:0000256" key="2">
    <source>
        <dbReference type="ARBA" id="ARBA00023235"/>
    </source>
</evidence>
<comment type="caution">
    <text evidence="3">The sequence shown here is derived from an EMBL/GenBank/DDBJ whole genome shotgun (WGS) entry which is preliminary data.</text>
</comment>